<dbReference type="EMBL" id="LR899013">
    <property type="protein sequence ID" value="CAD7090212.1"/>
    <property type="molecule type" value="Genomic_DNA"/>
</dbReference>
<evidence type="ECO:0000256" key="2">
    <source>
        <dbReference type="SAM" id="SignalP"/>
    </source>
</evidence>
<proteinExistence type="predicted"/>
<sequence length="255" mass="28379">MQSPTIVFGFLVSFVVLSVSSEEFYSNHDRNMKYLTSELESLKRQSRFIKFNTLDDDLRVELEFLVPFLKIPVKRTMNDASSIAKGFMNINVAALVLTGIMVIAGVSTASALSHLARAVSGRSKTQRSFDVLEDITSFPFMYRNSKNEKEEAPFRDIFSNIDTIFQEYGIDLPSCFQKTACLLVEESTKSVVQGKGTGFNKIVDGLTSIHWVLGFISGTAIGEAVDIARSYHGCTSRHTSCSWSDNSIMDFISSI</sequence>
<reference evidence="3 4" key="1">
    <citation type="submission" date="2020-11" db="EMBL/GenBank/DDBJ databases">
        <authorList>
            <person name="Wallbank WR R."/>
            <person name="Pardo Diaz C."/>
            <person name="Kozak K."/>
            <person name="Martin S."/>
            <person name="Jiggins C."/>
            <person name="Moest M."/>
            <person name="Warren A I."/>
            <person name="Generalovic N T."/>
            <person name="Byers J.R.P. K."/>
            <person name="Montejo-Kovacevich G."/>
            <person name="Yen C E."/>
        </authorList>
    </citation>
    <scope>NUCLEOTIDE SEQUENCE [LARGE SCALE GENOMIC DNA]</scope>
</reference>
<dbReference type="Proteomes" id="UP000594454">
    <property type="component" value="Chromosome 5"/>
</dbReference>
<keyword evidence="1" id="KW-1133">Transmembrane helix</keyword>
<feature type="chain" id="PRO_5030774368" evidence="2">
    <location>
        <begin position="22"/>
        <end position="255"/>
    </location>
</feature>
<dbReference type="InParanoid" id="A0A7R8Z1Y7"/>
<feature type="transmembrane region" description="Helical" evidence="1">
    <location>
        <begin position="92"/>
        <end position="116"/>
    </location>
</feature>
<organism evidence="3 4">
    <name type="scientific">Hermetia illucens</name>
    <name type="common">Black soldier fly</name>
    <dbReference type="NCBI Taxonomy" id="343691"/>
    <lineage>
        <taxon>Eukaryota</taxon>
        <taxon>Metazoa</taxon>
        <taxon>Ecdysozoa</taxon>
        <taxon>Arthropoda</taxon>
        <taxon>Hexapoda</taxon>
        <taxon>Insecta</taxon>
        <taxon>Pterygota</taxon>
        <taxon>Neoptera</taxon>
        <taxon>Endopterygota</taxon>
        <taxon>Diptera</taxon>
        <taxon>Brachycera</taxon>
        <taxon>Stratiomyomorpha</taxon>
        <taxon>Stratiomyidae</taxon>
        <taxon>Hermetiinae</taxon>
        <taxon>Hermetia</taxon>
    </lineage>
</organism>
<accession>A0A7R8Z1Y7</accession>
<keyword evidence="2" id="KW-0732">Signal</keyword>
<keyword evidence="4" id="KW-1185">Reference proteome</keyword>
<feature type="signal peptide" evidence="2">
    <location>
        <begin position="1"/>
        <end position="21"/>
    </location>
</feature>
<evidence type="ECO:0000313" key="3">
    <source>
        <dbReference type="EMBL" id="CAD7090212.1"/>
    </source>
</evidence>
<keyword evidence="1" id="KW-0472">Membrane</keyword>
<keyword evidence="1" id="KW-0812">Transmembrane</keyword>
<evidence type="ECO:0000256" key="1">
    <source>
        <dbReference type="SAM" id="Phobius"/>
    </source>
</evidence>
<gene>
    <name evidence="3" type="ORF">HERILL_LOCUS12709</name>
</gene>
<dbReference type="OrthoDB" id="6436512at2759"/>
<name>A0A7R8Z1Y7_HERIL</name>
<evidence type="ECO:0000313" key="4">
    <source>
        <dbReference type="Proteomes" id="UP000594454"/>
    </source>
</evidence>
<protein>
    <submittedName>
        <fullName evidence="3">Uncharacterized protein</fullName>
    </submittedName>
</protein>
<dbReference type="AlphaFoldDB" id="A0A7R8Z1Y7"/>